<evidence type="ECO:0008006" key="4">
    <source>
        <dbReference type="Google" id="ProtNLM"/>
    </source>
</evidence>
<dbReference type="EMBL" id="LT882688">
    <property type="protein sequence ID" value="SMY29997.1"/>
    <property type="molecule type" value="Genomic_DNA"/>
</dbReference>
<evidence type="ECO:0000313" key="3">
    <source>
        <dbReference type="Proteomes" id="UP000215453"/>
    </source>
</evidence>
<organism evidence="2 3">
    <name type="scientific">Zymoseptoria tritici ST99CH_1A5</name>
    <dbReference type="NCBI Taxonomy" id="1276529"/>
    <lineage>
        <taxon>Eukaryota</taxon>
        <taxon>Fungi</taxon>
        <taxon>Dikarya</taxon>
        <taxon>Ascomycota</taxon>
        <taxon>Pezizomycotina</taxon>
        <taxon>Dothideomycetes</taxon>
        <taxon>Dothideomycetidae</taxon>
        <taxon>Mycosphaerellales</taxon>
        <taxon>Mycosphaerellaceae</taxon>
        <taxon>Zymoseptoria</taxon>
    </lineage>
</organism>
<dbReference type="AlphaFoldDB" id="A0A1Y6M027"/>
<feature type="chain" id="PRO_5012802989" description="4Fe-4S ferredoxin-type domain-containing protein" evidence="1">
    <location>
        <begin position="20"/>
        <end position="137"/>
    </location>
</feature>
<reference evidence="2 3" key="1">
    <citation type="submission" date="2016-10" db="EMBL/GenBank/DDBJ databases">
        <authorList>
            <person name="Varghese N."/>
        </authorList>
    </citation>
    <scope>NUCLEOTIDE SEQUENCE [LARGE SCALE GENOMIC DNA]</scope>
</reference>
<evidence type="ECO:0000256" key="1">
    <source>
        <dbReference type="SAM" id="SignalP"/>
    </source>
</evidence>
<evidence type="ECO:0000313" key="2">
    <source>
        <dbReference type="EMBL" id="SMY29997.1"/>
    </source>
</evidence>
<gene>
    <name evidence="2" type="ORF">ZT1A5_G11447</name>
</gene>
<accession>A0A1Y6M027</accession>
<dbReference type="Proteomes" id="UP000215453">
    <property type="component" value="Chromosome 13"/>
</dbReference>
<name>A0A1Y6M027_ZYMTR</name>
<keyword evidence="1" id="KW-0732">Signal</keyword>
<proteinExistence type="predicted"/>
<protein>
    <recommendedName>
        <fullName evidence="4">4Fe-4S ferredoxin-type domain-containing protein</fullName>
    </recommendedName>
</protein>
<feature type="signal peptide" evidence="1">
    <location>
        <begin position="1"/>
        <end position="19"/>
    </location>
</feature>
<sequence length="137" mass="14188">MFTKTTILALLASTAMVLAAPADSPSATTESSCTIFVTAPTPECGCDVPGQTATSYTDCGGCALSTTYAGPICLAECVPQTTLYDETTTLRLSLPVSRPRLTSRPREIVEPLEVCEKCMGTGKGGGGDDLDGGWVED</sequence>